<name>A0AAE0DUY0_9ROSI</name>
<dbReference type="AlphaFoldDB" id="A0AAE0DUY0"/>
<gene>
    <name evidence="4" type="ORF">Dsin_028842</name>
</gene>
<dbReference type="GO" id="GO:0004476">
    <property type="term" value="F:mannose-6-phosphate isomerase activity"/>
    <property type="evidence" value="ECO:0007669"/>
    <property type="project" value="InterPro"/>
</dbReference>
<dbReference type="Pfam" id="PF20512">
    <property type="entry name" value="PMI_typeI_hel"/>
    <property type="match status" value="1"/>
</dbReference>
<evidence type="ECO:0000313" key="4">
    <source>
        <dbReference type="EMBL" id="KAK3189281.1"/>
    </source>
</evidence>
<organism evidence="4 5">
    <name type="scientific">Dipteronia sinensis</name>
    <dbReference type="NCBI Taxonomy" id="43782"/>
    <lineage>
        <taxon>Eukaryota</taxon>
        <taxon>Viridiplantae</taxon>
        <taxon>Streptophyta</taxon>
        <taxon>Embryophyta</taxon>
        <taxon>Tracheophyta</taxon>
        <taxon>Spermatophyta</taxon>
        <taxon>Magnoliopsida</taxon>
        <taxon>eudicotyledons</taxon>
        <taxon>Gunneridae</taxon>
        <taxon>Pentapetalae</taxon>
        <taxon>rosids</taxon>
        <taxon>malvids</taxon>
        <taxon>Sapindales</taxon>
        <taxon>Sapindaceae</taxon>
        <taxon>Hippocastanoideae</taxon>
        <taxon>Acereae</taxon>
        <taxon>Dipteronia</taxon>
    </lineage>
</organism>
<dbReference type="EMBL" id="JANJYJ010000009">
    <property type="protein sequence ID" value="KAK3189281.1"/>
    <property type="molecule type" value="Genomic_DNA"/>
</dbReference>
<evidence type="ECO:0000313" key="5">
    <source>
        <dbReference type="Proteomes" id="UP001281410"/>
    </source>
</evidence>
<comment type="caution">
    <text evidence="4">The sequence shown here is derived from an EMBL/GenBank/DDBJ whole genome shotgun (WGS) entry which is preliminary data.</text>
</comment>
<dbReference type="Gene3D" id="1.10.441.10">
    <property type="entry name" value="Phosphomannose Isomerase, domain 2"/>
    <property type="match status" value="1"/>
</dbReference>
<dbReference type="GO" id="GO:0005829">
    <property type="term" value="C:cytosol"/>
    <property type="evidence" value="ECO:0007669"/>
    <property type="project" value="TreeGrafter"/>
</dbReference>
<dbReference type="GO" id="GO:0009298">
    <property type="term" value="P:GDP-mannose biosynthetic process"/>
    <property type="evidence" value="ECO:0007669"/>
    <property type="project" value="InterPro"/>
</dbReference>
<proteinExistence type="predicted"/>
<evidence type="ECO:0000256" key="1">
    <source>
        <dbReference type="SAM" id="Coils"/>
    </source>
</evidence>
<dbReference type="PANTHER" id="PTHR10309">
    <property type="entry name" value="MANNOSE-6-PHOSPHATE ISOMERASE"/>
    <property type="match status" value="1"/>
</dbReference>
<feature type="domain" description="Phosphomannose isomerase type I helical insertion" evidence="3">
    <location>
        <begin position="71"/>
        <end position="135"/>
    </location>
</feature>
<keyword evidence="1" id="KW-0175">Coiled coil</keyword>
<protein>
    <recommendedName>
        <fullName evidence="3">Phosphomannose isomerase type I helical insertion domain-containing protein</fullName>
    </recommendedName>
</protein>
<dbReference type="InterPro" id="IPR016305">
    <property type="entry name" value="Mannose-6-P_Isomerase"/>
</dbReference>
<dbReference type="SUPFAM" id="SSF51182">
    <property type="entry name" value="RmlC-like cupins"/>
    <property type="match status" value="1"/>
</dbReference>
<feature type="compositionally biased region" description="Acidic residues" evidence="2">
    <location>
        <begin position="264"/>
        <end position="277"/>
    </location>
</feature>
<evidence type="ECO:0000256" key="2">
    <source>
        <dbReference type="SAM" id="MobiDB-lite"/>
    </source>
</evidence>
<feature type="region of interest" description="Disordered" evidence="2">
    <location>
        <begin position="261"/>
        <end position="284"/>
    </location>
</feature>
<evidence type="ECO:0000259" key="3">
    <source>
        <dbReference type="Pfam" id="PF20512"/>
    </source>
</evidence>
<reference evidence="4" key="1">
    <citation type="journal article" date="2023" name="Plant J.">
        <title>Genome sequences and population genomics provide insights into the demographic history, inbreeding, and mutation load of two 'living fossil' tree species of Dipteronia.</title>
        <authorList>
            <person name="Feng Y."/>
            <person name="Comes H.P."/>
            <person name="Chen J."/>
            <person name="Zhu S."/>
            <person name="Lu R."/>
            <person name="Zhang X."/>
            <person name="Li P."/>
            <person name="Qiu J."/>
            <person name="Olsen K.M."/>
            <person name="Qiu Y."/>
        </authorList>
    </citation>
    <scope>NUCLEOTIDE SEQUENCE</scope>
    <source>
        <strain evidence="4">NBL</strain>
    </source>
</reference>
<dbReference type="Proteomes" id="UP001281410">
    <property type="component" value="Unassembled WGS sequence"/>
</dbReference>
<dbReference type="InterPro" id="IPR011051">
    <property type="entry name" value="RmlC_Cupin_sf"/>
</dbReference>
<sequence>MTLALTEFEAVCGFISLQGFQRFVAGQPGLARLTSFTPSTELFKLGFSEPIEGFCYQFRDASQILVCEPNSQYVKAGLQSIFSQILLSSKDKIGEIISKLKQRLKLEKKERRLTEKEELVMRLEDQYPDDAACMCHSSILTQLCEAEALCLGANEPHAYIHEILGGVSLNQPPFDEFDVDRCILPQTATIVFPSVARPYVFLFLAGYAIGYARSKKYKFEEALARHRSSFIHLLVSATNSTFNTLFKINMSKILKLDYDTKEQDNDDDDDDDDDDDGSQSYDRY</sequence>
<dbReference type="InterPro" id="IPR046458">
    <property type="entry name" value="PMI_typeI_hel"/>
</dbReference>
<keyword evidence="5" id="KW-1185">Reference proteome</keyword>
<dbReference type="PANTHER" id="PTHR10309:SF10">
    <property type="entry name" value="MANNOSE-6-PHOSPHATE ISOMERASE"/>
    <property type="match status" value="1"/>
</dbReference>
<accession>A0AAE0DUY0</accession>
<feature type="coiled-coil region" evidence="1">
    <location>
        <begin position="97"/>
        <end position="126"/>
    </location>
</feature>